<comment type="caution">
    <text evidence="1">The sequence shown here is derived from an EMBL/GenBank/DDBJ whole genome shotgun (WGS) entry which is preliminary data.</text>
</comment>
<name>A0A2T0WDI3_9BACT</name>
<protein>
    <submittedName>
        <fullName evidence="1">Uncharacterized protein</fullName>
    </submittedName>
</protein>
<dbReference type="AlphaFoldDB" id="A0A2T0WDI3"/>
<evidence type="ECO:0000313" key="1">
    <source>
        <dbReference type="EMBL" id="PRY84768.1"/>
    </source>
</evidence>
<accession>A0A2T0WDI3</accession>
<keyword evidence="2" id="KW-1185">Reference proteome</keyword>
<gene>
    <name evidence="1" type="ORF">CLW00_11745</name>
</gene>
<evidence type="ECO:0000313" key="2">
    <source>
        <dbReference type="Proteomes" id="UP000238157"/>
    </source>
</evidence>
<dbReference type="EMBL" id="PVTR01000017">
    <property type="protein sequence ID" value="PRY84768.1"/>
    <property type="molecule type" value="Genomic_DNA"/>
</dbReference>
<sequence>MEEEKNQSGTNDRFYCPKPNLNFPGEKILEFFRWIL</sequence>
<reference evidence="1 2" key="1">
    <citation type="submission" date="2018-03" db="EMBL/GenBank/DDBJ databases">
        <title>Genomic Encyclopedia of Archaeal and Bacterial Type Strains, Phase II (KMG-II): from individual species to whole genera.</title>
        <authorList>
            <person name="Goeker M."/>
        </authorList>
    </citation>
    <scope>NUCLEOTIDE SEQUENCE [LARGE SCALE GENOMIC DNA]</scope>
    <source>
        <strain evidence="1 2">DSM 27929</strain>
    </source>
</reference>
<proteinExistence type="predicted"/>
<dbReference type="Proteomes" id="UP000238157">
    <property type="component" value="Unassembled WGS sequence"/>
</dbReference>
<organism evidence="1 2">
    <name type="scientific">Mongoliibacter ruber</name>
    <dbReference type="NCBI Taxonomy" id="1750599"/>
    <lineage>
        <taxon>Bacteria</taxon>
        <taxon>Pseudomonadati</taxon>
        <taxon>Bacteroidota</taxon>
        <taxon>Cytophagia</taxon>
        <taxon>Cytophagales</taxon>
        <taxon>Cyclobacteriaceae</taxon>
        <taxon>Mongoliibacter</taxon>
    </lineage>
</organism>